<dbReference type="Gene3D" id="3.20.20.70">
    <property type="entry name" value="Aldolase class I"/>
    <property type="match status" value="1"/>
</dbReference>
<dbReference type="EMBL" id="ATAY01000063">
    <property type="protein sequence ID" value="EPR10518.1"/>
    <property type="molecule type" value="Genomic_DNA"/>
</dbReference>
<evidence type="ECO:0000256" key="1">
    <source>
        <dbReference type="ARBA" id="ARBA00022691"/>
    </source>
</evidence>
<evidence type="ECO:0000256" key="4">
    <source>
        <dbReference type="ARBA" id="ARBA00023014"/>
    </source>
</evidence>
<gene>
    <name evidence="6" type="ORF">L323_13060</name>
</gene>
<dbReference type="CDD" id="cd01335">
    <property type="entry name" value="Radical_SAM"/>
    <property type="match status" value="1"/>
</dbReference>
<evidence type="ECO:0000259" key="5">
    <source>
        <dbReference type="PROSITE" id="PS51918"/>
    </source>
</evidence>
<dbReference type="Proteomes" id="UP000016860">
    <property type="component" value="Unassembled WGS sequence"/>
</dbReference>
<organism evidence="6 7">
    <name type="scientific">Ruminiclostridium papyrosolvens C7</name>
    <dbReference type="NCBI Taxonomy" id="1330534"/>
    <lineage>
        <taxon>Bacteria</taxon>
        <taxon>Bacillati</taxon>
        <taxon>Bacillota</taxon>
        <taxon>Clostridia</taxon>
        <taxon>Eubacteriales</taxon>
        <taxon>Oscillospiraceae</taxon>
        <taxon>Ruminiclostridium</taxon>
    </lineage>
</organism>
<dbReference type="SUPFAM" id="SSF102114">
    <property type="entry name" value="Radical SAM enzymes"/>
    <property type="match status" value="1"/>
</dbReference>
<dbReference type="AlphaFoldDB" id="U4R168"/>
<dbReference type="PANTHER" id="PTHR11228">
    <property type="entry name" value="RADICAL SAM DOMAIN PROTEIN"/>
    <property type="match status" value="1"/>
</dbReference>
<evidence type="ECO:0000256" key="2">
    <source>
        <dbReference type="ARBA" id="ARBA00022723"/>
    </source>
</evidence>
<dbReference type="GO" id="GO:0051536">
    <property type="term" value="F:iron-sulfur cluster binding"/>
    <property type="evidence" value="ECO:0007669"/>
    <property type="project" value="UniProtKB-KW"/>
</dbReference>
<feature type="domain" description="Radical SAM core" evidence="5">
    <location>
        <begin position="1"/>
        <end position="207"/>
    </location>
</feature>
<dbReference type="InterPro" id="IPR058240">
    <property type="entry name" value="rSAM_sf"/>
</dbReference>
<dbReference type="PATRIC" id="fig|1330534.3.peg.2589"/>
<dbReference type="SFLD" id="SFLDS00029">
    <property type="entry name" value="Radical_SAM"/>
    <property type="match status" value="1"/>
</dbReference>
<dbReference type="InterPro" id="IPR007197">
    <property type="entry name" value="rSAM"/>
</dbReference>
<evidence type="ECO:0000256" key="3">
    <source>
        <dbReference type="ARBA" id="ARBA00023004"/>
    </source>
</evidence>
<proteinExistence type="predicted"/>
<dbReference type="RefSeq" id="WP_020816086.1">
    <property type="nucleotide sequence ID" value="NZ_ATAY01000063.1"/>
</dbReference>
<comment type="caution">
    <text evidence="6">The sequence shown here is derived from an EMBL/GenBank/DDBJ whole genome shotgun (WGS) entry which is preliminary data.</text>
</comment>
<dbReference type="OrthoDB" id="9808591at2"/>
<accession>U4R168</accession>
<dbReference type="GO" id="GO:0046872">
    <property type="term" value="F:metal ion binding"/>
    <property type="evidence" value="ECO:0007669"/>
    <property type="project" value="UniProtKB-KW"/>
</dbReference>
<keyword evidence="3" id="KW-0408">Iron</keyword>
<dbReference type="Pfam" id="PF04055">
    <property type="entry name" value="Radical_SAM"/>
    <property type="match status" value="1"/>
</dbReference>
<dbReference type="PANTHER" id="PTHR11228:SF34">
    <property type="entry name" value="TUNGSTEN-CONTAINING ALDEHYDE FERREDOXIN OXIDOREDUCTASE COFACTOR MODIFYING PROTEIN"/>
    <property type="match status" value="1"/>
</dbReference>
<reference evidence="6 7" key="1">
    <citation type="journal article" date="2013" name="Genome Announc.">
        <title>Draft Genome Sequence of the Cellulolytic Bacterium Clostridium papyrosolvens C7 (ATCC 700395).</title>
        <authorList>
            <person name="Zepeda V."/>
            <person name="Dassa B."/>
            <person name="Borovok I."/>
            <person name="Lamed R."/>
            <person name="Bayer E.A."/>
            <person name="Cate J.H."/>
        </authorList>
    </citation>
    <scope>NUCLEOTIDE SEQUENCE [LARGE SCALE GENOMIC DNA]</scope>
    <source>
        <strain evidence="6 7">C7</strain>
    </source>
</reference>
<sequence length="307" mass="35124">MKRNKNLIFNICNQCNVKCRHCSNAETLNDGRKAEPSYILKWLEDASEADFSEATFVGGEPFLYVDDLILYCKKTHELGMKSCIITNGFWATTFERAVELLKSIKGLDSILVSSDLFHMEYIDSEIIKNVFNACIQLNINIAMNATCSSKEDKKKIWDIYSEYKNSVFINTHMLMPIGAAKSLPVERWCLEDKITKLPVVCGIDNFLVDMDGDVHACCNSILSKEPLFYVGNMKKESLSLLLKNFIRNPLYCVMKEQGPRGLGKFLVNSPYYQEFSQQEYTCECDFCISVLESNKLRKYIISKILTT</sequence>
<evidence type="ECO:0000313" key="7">
    <source>
        <dbReference type="Proteomes" id="UP000016860"/>
    </source>
</evidence>
<name>U4R168_9FIRM</name>
<protein>
    <recommendedName>
        <fullName evidence="5">Radical SAM core domain-containing protein</fullName>
    </recommendedName>
</protein>
<dbReference type="STRING" id="1330534.L323_13060"/>
<keyword evidence="1" id="KW-0949">S-adenosyl-L-methionine</keyword>
<dbReference type="PROSITE" id="PS51918">
    <property type="entry name" value="RADICAL_SAM"/>
    <property type="match status" value="1"/>
</dbReference>
<dbReference type="InterPro" id="IPR050377">
    <property type="entry name" value="Radical_SAM_PqqE_MftC-like"/>
</dbReference>
<dbReference type="InterPro" id="IPR013785">
    <property type="entry name" value="Aldolase_TIM"/>
</dbReference>
<keyword evidence="2" id="KW-0479">Metal-binding</keyword>
<keyword evidence="4" id="KW-0411">Iron-sulfur</keyword>
<evidence type="ECO:0000313" key="6">
    <source>
        <dbReference type="EMBL" id="EPR10518.1"/>
    </source>
</evidence>
<dbReference type="GO" id="GO:0003824">
    <property type="term" value="F:catalytic activity"/>
    <property type="evidence" value="ECO:0007669"/>
    <property type="project" value="InterPro"/>
</dbReference>